<keyword evidence="2 3" id="KW-0067">ATP-binding</keyword>
<keyword evidence="1 3" id="KW-0547">Nucleotide-binding</keyword>
<dbReference type="PANTHER" id="PTHR24346:SF72">
    <property type="entry name" value="CAMK PROTEIN KINASE"/>
    <property type="match status" value="1"/>
</dbReference>
<feature type="compositionally biased region" description="Low complexity" evidence="4">
    <location>
        <begin position="63"/>
        <end position="78"/>
    </location>
</feature>
<dbReference type="Gene3D" id="3.30.200.20">
    <property type="entry name" value="Phosphorylase Kinase, domain 1"/>
    <property type="match status" value="1"/>
</dbReference>
<dbReference type="PANTHER" id="PTHR24346">
    <property type="entry name" value="MAP/MICROTUBULE AFFINITY-REGULATING KINASE"/>
    <property type="match status" value="1"/>
</dbReference>
<dbReference type="GO" id="GO:0004674">
    <property type="term" value="F:protein serine/threonine kinase activity"/>
    <property type="evidence" value="ECO:0007669"/>
    <property type="project" value="TreeGrafter"/>
</dbReference>
<evidence type="ECO:0000313" key="6">
    <source>
        <dbReference type="EMBL" id="KAG0658590.1"/>
    </source>
</evidence>
<dbReference type="OrthoDB" id="10252171at2759"/>
<evidence type="ECO:0000256" key="2">
    <source>
        <dbReference type="ARBA" id="ARBA00022840"/>
    </source>
</evidence>
<dbReference type="PROSITE" id="PS50011">
    <property type="entry name" value="PROTEIN_KINASE_DOM"/>
    <property type="match status" value="1"/>
</dbReference>
<dbReference type="InterPro" id="IPR000719">
    <property type="entry name" value="Prot_kinase_dom"/>
</dbReference>
<dbReference type="GO" id="GO:0005634">
    <property type="term" value="C:nucleus"/>
    <property type="evidence" value="ECO:0007669"/>
    <property type="project" value="TreeGrafter"/>
</dbReference>
<evidence type="ECO:0000313" key="7">
    <source>
        <dbReference type="Proteomes" id="UP000777482"/>
    </source>
</evidence>
<proteinExistence type="predicted"/>
<organism evidence="6 7">
    <name type="scientific">Rhodotorula mucilaginosa</name>
    <name type="common">Yeast</name>
    <name type="synonym">Rhodotorula rubra</name>
    <dbReference type="NCBI Taxonomy" id="5537"/>
    <lineage>
        <taxon>Eukaryota</taxon>
        <taxon>Fungi</taxon>
        <taxon>Dikarya</taxon>
        <taxon>Basidiomycota</taxon>
        <taxon>Pucciniomycotina</taxon>
        <taxon>Microbotryomycetes</taxon>
        <taxon>Sporidiobolales</taxon>
        <taxon>Sporidiobolaceae</taxon>
        <taxon>Rhodotorula</taxon>
    </lineage>
</organism>
<feature type="binding site" evidence="3">
    <location>
        <position position="232"/>
    </location>
    <ligand>
        <name>ATP</name>
        <dbReference type="ChEBI" id="CHEBI:30616"/>
    </ligand>
</feature>
<dbReference type="PROSITE" id="PS00108">
    <property type="entry name" value="PROTEIN_KINASE_ST"/>
    <property type="match status" value="1"/>
</dbReference>
<gene>
    <name evidence="6" type="ORF">C6P46_005710</name>
</gene>
<feature type="region of interest" description="Disordered" evidence="4">
    <location>
        <begin position="62"/>
        <end position="140"/>
    </location>
</feature>
<dbReference type="AlphaFoldDB" id="A0A9P7B4S0"/>
<dbReference type="InterPro" id="IPR011009">
    <property type="entry name" value="Kinase-like_dom_sf"/>
</dbReference>
<feature type="compositionally biased region" description="Polar residues" evidence="4">
    <location>
        <begin position="121"/>
        <end position="136"/>
    </location>
</feature>
<reference evidence="6 7" key="1">
    <citation type="submission" date="2020-11" db="EMBL/GenBank/DDBJ databases">
        <title>Kefir isolates.</title>
        <authorList>
            <person name="Marcisauskas S."/>
            <person name="Kim Y."/>
            <person name="Blasche S."/>
        </authorList>
    </citation>
    <scope>NUCLEOTIDE SEQUENCE [LARGE SCALE GENOMIC DNA]</scope>
    <source>
        <strain evidence="6 7">KR</strain>
    </source>
</reference>
<dbReference type="InterPro" id="IPR008271">
    <property type="entry name" value="Ser/Thr_kinase_AS"/>
</dbReference>
<dbReference type="InterPro" id="IPR017441">
    <property type="entry name" value="Protein_kinase_ATP_BS"/>
</dbReference>
<dbReference type="SUPFAM" id="SSF56112">
    <property type="entry name" value="Protein kinase-like (PK-like)"/>
    <property type="match status" value="2"/>
</dbReference>
<feature type="compositionally biased region" description="Polar residues" evidence="4">
    <location>
        <begin position="84"/>
        <end position="104"/>
    </location>
</feature>
<dbReference type="Pfam" id="PF00069">
    <property type="entry name" value="Pkinase"/>
    <property type="match status" value="2"/>
</dbReference>
<sequence>MEACIATQPPLSTFVLPSFAQSRGDKAPRSNGLLISPQPVSSTLMTSCFAGLEPVTPKNTEFAAAGEESSSSSSLSDASDAEMKTTSAFVTPPQGNRILSQAGASNPRAGLNPLRLPSEPVASSLQATKKSGSSLLLDSPRMPMTPPLTPPYPNHAALLPALGDLNPSSPCPAPVLAPKAAPATISGRALADHPLHPLFASTYTLCEELGSGGFGFVVRAERNQDGLGVAVKFIERAKIPSHGWVKSRSWGETPGLTQAPGPKLVPMEAFVLRSVRHEGVVAFIDLFEDEKYFYLVMEHHGTPWEQPERESSAAAFGYPTSSPTSAAMSPILTSCWPRTFLTSSPVSSPTMLDISLPSPVSPSPANAFLAPPPRPAPMERRRSTDLFECVEAHSRFDERTAKYIFSQIVEIVYALQQMGICHRDIKDENVVCDVQYRVKLIDFGSAVIFDPRQPAPLYHRFFGTTSFAAAEILRGEAYQAPPAEVWSLGVLLSILLTGECPFADADAAKEGRLSRPRVPLSPEVEHLMRCCLQVDTSKRITVAQMRKHPWLAGALARRSTA</sequence>
<protein>
    <recommendedName>
        <fullName evidence="5">Protein kinase domain-containing protein</fullName>
    </recommendedName>
</protein>
<dbReference type="PROSITE" id="PS00107">
    <property type="entry name" value="PROTEIN_KINASE_ATP"/>
    <property type="match status" value="1"/>
</dbReference>
<dbReference type="GO" id="GO:0005829">
    <property type="term" value="C:cytosol"/>
    <property type="evidence" value="ECO:0007669"/>
    <property type="project" value="TreeGrafter"/>
</dbReference>
<dbReference type="Proteomes" id="UP000777482">
    <property type="component" value="Unassembled WGS sequence"/>
</dbReference>
<keyword evidence="7" id="KW-1185">Reference proteome</keyword>
<name>A0A9P7B4S0_RHOMI</name>
<dbReference type="GO" id="GO:0045719">
    <property type="term" value="P:negative regulation of glycogen biosynthetic process"/>
    <property type="evidence" value="ECO:0007669"/>
    <property type="project" value="TreeGrafter"/>
</dbReference>
<accession>A0A9P7B4S0</accession>
<evidence type="ECO:0000256" key="4">
    <source>
        <dbReference type="SAM" id="MobiDB-lite"/>
    </source>
</evidence>
<dbReference type="GO" id="GO:0035556">
    <property type="term" value="P:intracellular signal transduction"/>
    <property type="evidence" value="ECO:0007669"/>
    <property type="project" value="TreeGrafter"/>
</dbReference>
<dbReference type="Gene3D" id="1.10.510.10">
    <property type="entry name" value="Transferase(Phosphotransferase) domain 1"/>
    <property type="match status" value="1"/>
</dbReference>
<feature type="domain" description="Protein kinase" evidence="5">
    <location>
        <begin position="203"/>
        <end position="551"/>
    </location>
</feature>
<evidence type="ECO:0000259" key="5">
    <source>
        <dbReference type="PROSITE" id="PS50011"/>
    </source>
</evidence>
<evidence type="ECO:0000256" key="3">
    <source>
        <dbReference type="PROSITE-ProRule" id="PRU10141"/>
    </source>
</evidence>
<evidence type="ECO:0000256" key="1">
    <source>
        <dbReference type="ARBA" id="ARBA00022741"/>
    </source>
</evidence>
<dbReference type="GO" id="GO:0005524">
    <property type="term" value="F:ATP binding"/>
    <property type="evidence" value="ECO:0007669"/>
    <property type="project" value="UniProtKB-UniRule"/>
</dbReference>
<dbReference type="SMART" id="SM00220">
    <property type="entry name" value="S_TKc"/>
    <property type="match status" value="1"/>
</dbReference>
<dbReference type="FunFam" id="3.30.200.20:FF:000314">
    <property type="entry name" value="Serine/threonine protein kinase"/>
    <property type="match status" value="1"/>
</dbReference>
<dbReference type="EMBL" id="PUHQ01000064">
    <property type="protein sequence ID" value="KAG0658590.1"/>
    <property type="molecule type" value="Genomic_DNA"/>
</dbReference>
<comment type="caution">
    <text evidence="6">The sequence shown here is derived from an EMBL/GenBank/DDBJ whole genome shotgun (WGS) entry which is preliminary data.</text>
</comment>